<organism evidence="1 2">
    <name type="scientific">Bacteroides finegoldii</name>
    <dbReference type="NCBI Taxonomy" id="338188"/>
    <lineage>
        <taxon>Bacteria</taxon>
        <taxon>Pseudomonadati</taxon>
        <taxon>Bacteroidota</taxon>
        <taxon>Bacteroidia</taxon>
        <taxon>Bacteroidales</taxon>
        <taxon>Bacteroidaceae</taxon>
        <taxon>Bacteroides</taxon>
    </lineage>
</organism>
<dbReference type="AlphaFoldDB" id="A0A174HIC0"/>
<evidence type="ECO:0000313" key="1">
    <source>
        <dbReference type="EMBL" id="CUO74634.1"/>
    </source>
</evidence>
<dbReference type="RefSeq" id="WP_216597361.1">
    <property type="nucleotide sequence ID" value="NZ_CABIXA010000015.1"/>
</dbReference>
<sequence length="45" mass="5634">MERDPFLEITHEWYVWHIGDDDFKRVGELRGKKSWSRDWYGYESL</sequence>
<dbReference type="Proteomes" id="UP000095517">
    <property type="component" value="Unassembled WGS sequence"/>
</dbReference>
<name>A0A174HIC0_9BACE</name>
<evidence type="ECO:0000313" key="2">
    <source>
        <dbReference type="Proteomes" id="UP000095517"/>
    </source>
</evidence>
<gene>
    <name evidence="1" type="ORF">ERS852397_02696</name>
</gene>
<dbReference type="EMBL" id="CYZH01000015">
    <property type="protein sequence ID" value="CUO74634.1"/>
    <property type="molecule type" value="Genomic_DNA"/>
</dbReference>
<reference evidence="1 2" key="1">
    <citation type="submission" date="2015-09" db="EMBL/GenBank/DDBJ databases">
        <authorList>
            <consortium name="Pathogen Informatics"/>
        </authorList>
    </citation>
    <scope>NUCLEOTIDE SEQUENCE [LARGE SCALE GENOMIC DNA]</scope>
    <source>
        <strain evidence="1 2">2789STDY5608840</strain>
    </source>
</reference>
<accession>A0A174HIC0</accession>
<proteinExistence type="predicted"/>
<protein>
    <submittedName>
        <fullName evidence="1">Uncharacterized protein</fullName>
    </submittedName>
</protein>